<name>A0ABY6H0Y4_9GAMM</name>
<accession>A0ABY6H0Y4</accession>
<organism evidence="2 3">
    <name type="scientific">Endozoicomonas euniceicola</name>
    <dbReference type="NCBI Taxonomy" id="1234143"/>
    <lineage>
        <taxon>Bacteria</taxon>
        <taxon>Pseudomonadati</taxon>
        <taxon>Pseudomonadota</taxon>
        <taxon>Gammaproteobacteria</taxon>
        <taxon>Oceanospirillales</taxon>
        <taxon>Endozoicomonadaceae</taxon>
        <taxon>Endozoicomonas</taxon>
    </lineage>
</organism>
<dbReference type="RefSeq" id="WP_262600626.1">
    <property type="nucleotide sequence ID" value="NZ_CP103300.1"/>
</dbReference>
<keyword evidence="3" id="KW-1185">Reference proteome</keyword>
<feature type="chain" id="PRO_5045189674" evidence="1">
    <location>
        <begin position="24"/>
        <end position="326"/>
    </location>
</feature>
<evidence type="ECO:0000313" key="2">
    <source>
        <dbReference type="EMBL" id="UYM17878.1"/>
    </source>
</evidence>
<proteinExistence type="predicted"/>
<keyword evidence="1" id="KW-0732">Signal</keyword>
<feature type="signal peptide" evidence="1">
    <location>
        <begin position="1"/>
        <end position="23"/>
    </location>
</feature>
<gene>
    <name evidence="2" type="ORF">NX720_08215</name>
</gene>
<sequence length="326" mass="38091">MIKKEVKLVLFILFNTLLPAVHANELPARFLHLAEDMDKEAYERDYGQNHEVVYRRNQRPYYRVDYIEKRLAAICATYNHLGRSCKSGVIEKRSVLFSWISVLPESQTPELRKWVSFYALQKLDNHAGGKPRAVQLEEIFYAQTRDSQRVWLPVLPYSSLWKDWVRQQERFYNKSCVEPEPGWERKERNRFEAANKSRAEENRLQLHYALHGLDPEITEWIQRQLKPIFPENAVHDLEPSKSYTLLLNIPGALSDRLLLPVNESFFALDSNGHLAPGGQKSENSIYKEDEQLLKGIVCLVVFAIKLVTYNRAMLKVWPFTLVNGFL</sequence>
<dbReference type="Proteomes" id="UP001163255">
    <property type="component" value="Chromosome"/>
</dbReference>
<reference evidence="2" key="1">
    <citation type="submission" date="2022-10" db="EMBL/GenBank/DDBJ databases">
        <title>Completed Genome Sequence of two octocoral isolated bacterium, Endozoicomonas euniceicola EF212T and Endozoicomonas gorgoniicola PS125T.</title>
        <authorList>
            <person name="Chiou Y.-J."/>
            <person name="Chen Y.-H."/>
        </authorList>
    </citation>
    <scope>NUCLEOTIDE SEQUENCE</scope>
    <source>
        <strain evidence="2">EF212</strain>
    </source>
</reference>
<dbReference type="EMBL" id="CP103300">
    <property type="protein sequence ID" value="UYM17878.1"/>
    <property type="molecule type" value="Genomic_DNA"/>
</dbReference>
<protein>
    <submittedName>
        <fullName evidence="2">Uncharacterized protein</fullName>
    </submittedName>
</protein>
<evidence type="ECO:0000313" key="3">
    <source>
        <dbReference type="Proteomes" id="UP001163255"/>
    </source>
</evidence>
<evidence type="ECO:0000256" key="1">
    <source>
        <dbReference type="SAM" id="SignalP"/>
    </source>
</evidence>